<comment type="caution">
    <text evidence="3">The sequence shown here is derived from an EMBL/GenBank/DDBJ whole genome shotgun (WGS) entry which is preliminary data.</text>
</comment>
<sequence length="514" mass="57577">MNETMLNLSILVEQIAKRNPEKPALSLGEVTLSYKTLHEKICQTANALTKKGIGYGNNVALLCPNNLQFPIIFFGILKTGAAVVPLSIFLKPEEVAYHLSDSDSTLFLCFEGTPELPTGKFGKEGFDKTESCKDFISIGNIAEDIQNFDDLIKDEETDFESYTTSSEDTAVIIYTSGTTGKPKGAELSHINLFTNAEASTAIVASSEFEGQLVVLPLFHIFGLTVMMLAGIRKSLHLILLPKFEAKTVYRIIDHFEVKIFAGVPSMYWALLNEEDTEESRNSIKKLRICLSGGASLPVKIINEFEDRFGVPIFEGYGMSEGSPVVTFNQLEVGRKPGSIGTPIWGVDVKIVDNHCNELPVGEKGELIYRGPNVMKAYYKKHTETQEVLKNGWLFSGDIAVKDEDGFFFIVDRKKEMIIRGGMNVYPREVEEVMMRNPHISMVAIIGIDDEKLGEEIKAFVVRKKESKASEEDIRLWTKERIAQYKYPRIIEFIDEMPLSATGKILKKNLKKQLK</sequence>
<dbReference type="GO" id="GO:0016874">
    <property type="term" value="F:ligase activity"/>
    <property type="evidence" value="ECO:0007669"/>
    <property type="project" value="UniProtKB-KW"/>
</dbReference>
<keyword evidence="3" id="KW-0436">Ligase</keyword>
<dbReference type="PROSITE" id="PS00455">
    <property type="entry name" value="AMP_BINDING"/>
    <property type="match status" value="1"/>
</dbReference>
<proteinExistence type="predicted"/>
<dbReference type="InterPro" id="IPR000873">
    <property type="entry name" value="AMP-dep_synth/lig_dom"/>
</dbReference>
<dbReference type="Gene3D" id="3.40.50.12780">
    <property type="entry name" value="N-terminal domain of ligase-like"/>
    <property type="match status" value="1"/>
</dbReference>
<dbReference type="Proteomes" id="UP001142057">
    <property type="component" value="Unassembled WGS sequence"/>
</dbReference>
<evidence type="ECO:0000313" key="4">
    <source>
        <dbReference type="Proteomes" id="UP001142057"/>
    </source>
</evidence>
<dbReference type="InterPro" id="IPR050237">
    <property type="entry name" value="ATP-dep_AMP-bd_enzyme"/>
</dbReference>
<feature type="domain" description="AMP-dependent synthetase/ligase" evidence="1">
    <location>
        <begin position="13"/>
        <end position="378"/>
    </location>
</feature>
<name>A0ABT2IKN3_9FLAO</name>
<protein>
    <submittedName>
        <fullName evidence="3">Long-chain fatty acid--CoA ligase</fullName>
    </submittedName>
</protein>
<dbReference type="SUPFAM" id="SSF56801">
    <property type="entry name" value="Acetyl-CoA synthetase-like"/>
    <property type="match status" value="1"/>
</dbReference>
<dbReference type="PANTHER" id="PTHR43767:SF1">
    <property type="entry name" value="NONRIBOSOMAL PEPTIDE SYNTHASE PES1 (EUROFUNG)-RELATED"/>
    <property type="match status" value="1"/>
</dbReference>
<dbReference type="InterPro" id="IPR020845">
    <property type="entry name" value="AMP-binding_CS"/>
</dbReference>
<reference evidence="3" key="1">
    <citation type="submission" date="2022-08" db="EMBL/GenBank/DDBJ databases">
        <title>Chryseobacterium antibioticum,isolated from the rhizosphere soil of Pyrola in Tibet.</title>
        <authorList>
            <person name="Kan Y."/>
        </authorList>
    </citation>
    <scope>NUCLEOTIDE SEQUENCE</scope>
    <source>
        <strain evidence="3">Pc2-12</strain>
    </source>
</reference>
<gene>
    <name evidence="3" type="ORF">NZD88_16500</name>
</gene>
<dbReference type="Gene3D" id="3.30.300.30">
    <property type="match status" value="1"/>
</dbReference>
<dbReference type="EMBL" id="JANZQH010000008">
    <property type="protein sequence ID" value="MCT2409149.1"/>
    <property type="molecule type" value="Genomic_DNA"/>
</dbReference>
<evidence type="ECO:0000259" key="2">
    <source>
        <dbReference type="Pfam" id="PF13193"/>
    </source>
</evidence>
<accession>A0ABT2IKN3</accession>
<organism evidence="3 4">
    <name type="scientific">Chryseobacterium pyrolae</name>
    <dbReference type="NCBI Taxonomy" id="2987481"/>
    <lineage>
        <taxon>Bacteria</taxon>
        <taxon>Pseudomonadati</taxon>
        <taxon>Bacteroidota</taxon>
        <taxon>Flavobacteriia</taxon>
        <taxon>Flavobacteriales</taxon>
        <taxon>Weeksellaceae</taxon>
        <taxon>Chryseobacterium group</taxon>
        <taxon>Chryseobacterium</taxon>
    </lineage>
</organism>
<dbReference type="InterPro" id="IPR045851">
    <property type="entry name" value="AMP-bd_C_sf"/>
</dbReference>
<feature type="domain" description="AMP-binding enzyme C-terminal" evidence="2">
    <location>
        <begin position="428"/>
        <end position="503"/>
    </location>
</feature>
<keyword evidence="4" id="KW-1185">Reference proteome</keyword>
<evidence type="ECO:0000259" key="1">
    <source>
        <dbReference type="Pfam" id="PF00501"/>
    </source>
</evidence>
<evidence type="ECO:0000313" key="3">
    <source>
        <dbReference type="EMBL" id="MCT2409149.1"/>
    </source>
</evidence>
<dbReference type="Pfam" id="PF13193">
    <property type="entry name" value="AMP-binding_C"/>
    <property type="match status" value="1"/>
</dbReference>
<dbReference type="PANTHER" id="PTHR43767">
    <property type="entry name" value="LONG-CHAIN-FATTY-ACID--COA LIGASE"/>
    <property type="match status" value="1"/>
</dbReference>
<dbReference type="CDD" id="cd05936">
    <property type="entry name" value="FC-FACS_FadD_like"/>
    <property type="match status" value="1"/>
</dbReference>
<dbReference type="Pfam" id="PF00501">
    <property type="entry name" value="AMP-binding"/>
    <property type="match status" value="1"/>
</dbReference>
<dbReference type="InterPro" id="IPR042099">
    <property type="entry name" value="ANL_N_sf"/>
</dbReference>
<dbReference type="InterPro" id="IPR025110">
    <property type="entry name" value="AMP-bd_C"/>
</dbReference>